<dbReference type="Proteomes" id="UP000429607">
    <property type="component" value="Unassembled WGS sequence"/>
</dbReference>
<dbReference type="EMBL" id="QXFV01006574">
    <property type="protein sequence ID" value="KAE8961042.1"/>
    <property type="molecule type" value="Genomic_DNA"/>
</dbReference>
<protein>
    <submittedName>
        <fullName evidence="3">Uncharacterized protein</fullName>
    </submittedName>
</protein>
<evidence type="ECO:0000313" key="2">
    <source>
        <dbReference type="EMBL" id="KAE8961042.1"/>
    </source>
</evidence>
<dbReference type="AlphaFoldDB" id="A0A6A3HHD5"/>
<evidence type="ECO:0000313" key="3">
    <source>
        <dbReference type="EMBL" id="KAE8968362.1"/>
    </source>
</evidence>
<dbReference type="Proteomes" id="UP000435112">
    <property type="component" value="Unassembled WGS sequence"/>
</dbReference>
<comment type="caution">
    <text evidence="3">The sequence shown here is derived from an EMBL/GenBank/DDBJ whole genome shotgun (WGS) entry which is preliminary data.</text>
</comment>
<reference evidence="4 5" key="1">
    <citation type="submission" date="2018-09" db="EMBL/GenBank/DDBJ databases">
        <title>Genomic investigation of the strawberry pathogen Phytophthora fragariae indicates pathogenicity is determined by transcriptional variation in three key races.</title>
        <authorList>
            <person name="Adams T.M."/>
            <person name="Armitage A.D."/>
            <person name="Sobczyk M.K."/>
            <person name="Bates H.J."/>
            <person name="Dunwell J.M."/>
            <person name="Nellist C.F."/>
            <person name="Harrison R.J."/>
        </authorList>
    </citation>
    <scope>NUCLEOTIDE SEQUENCE [LARGE SCALE GENOMIC DNA]</scope>
    <source>
        <strain evidence="2 4">SCRP249</strain>
        <strain evidence="3 5">SCRP324</strain>
    </source>
</reference>
<proteinExistence type="predicted"/>
<evidence type="ECO:0000256" key="1">
    <source>
        <dbReference type="SAM" id="MobiDB-lite"/>
    </source>
</evidence>
<name>A0A6A3HHD5_9STRA</name>
<accession>A0A6A3HHD5</accession>
<feature type="region of interest" description="Disordered" evidence="1">
    <location>
        <begin position="1"/>
        <end position="47"/>
    </location>
</feature>
<evidence type="ECO:0000313" key="5">
    <source>
        <dbReference type="Proteomes" id="UP000435112"/>
    </source>
</evidence>
<feature type="compositionally biased region" description="Basic and acidic residues" evidence="1">
    <location>
        <begin position="13"/>
        <end position="42"/>
    </location>
</feature>
<evidence type="ECO:0000313" key="4">
    <source>
        <dbReference type="Proteomes" id="UP000429607"/>
    </source>
</evidence>
<gene>
    <name evidence="2" type="ORF">PR001_g30170</name>
    <name evidence="3" type="ORF">PR002_g27776</name>
</gene>
<dbReference type="EMBL" id="QXFU01004520">
    <property type="protein sequence ID" value="KAE8968362.1"/>
    <property type="molecule type" value="Genomic_DNA"/>
</dbReference>
<organism evidence="3 5">
    <name type="scientific">Phytophthora rubi</name>
    <dbReference type="NCBI Taxonomy" id="129364"/>
    <lineage>
        <taxon>Eukaryota</taxon>
        <taxon>Sar</taxon>
        <taxon>Stramenopiles</taxon>
        <taxon>Oomycota</taxon>
        <taxon>Peronosporomycetes</taxon>
        <taxon>Peronosporales</taxon>
        <taxon>Peronosporaceae</taxon>
        <taxon>Phytophthora</taxon>
    </lineage>
</organism>
<sequence>MAEEEHDEVEQEVAERGRGGRQEEAEQEKAGQEEAGQEEKEVVVAAETSTEEIDDLVHVFVFCIAPDKKD</sequence>
<feature type="compositionally biased region" description="Acidic residues" evidence="1">
    <location>
        <begin position="1"/>
        <end position="12"/>
    </location>
</feature>